<comment type="caution">
    <text evidence="1">The sequence shown here is derived from an EMBL/GenBank/DDBJ whole genome shotgun (WGS) entry which is preliminary data.</text>
</comment>
<evidence type="ECO:0000313" key="2">
    <source>
        <dbReference type="Proteomes" id="UP000320888"/>
    </source>
</evidence>
<dbReference type="Proteomes" id="UP000320888">
    <property type="component" value="Unassembled WGS sequence"/>
</dbReference>
<proteinExistence type="predicted"/>
<dbReference type="Pfam" id="PF12900">
    <property type="entry name" value="Pyridox_ox_2"/>
    <property type="match status" value="1"/>
</dbReference>
<reference evidence="1 2" key="1">
    <citation type="submission" date="2019-07" db="EMBL/GenBank/DDBJ databases">
        <title>Draft genome for Streptomyces benahoarensis MZ03-48.</title>
        <authorList>
            <person name="Gonzalez-Pimentel J.L."/>
        </authorList>
    </citation>
    <scope>NUCLEOTIDE SEQUENCE [LARGE SCALE GENOMIC DNA]</scope>
    <source>
        <strain evidence="1 2">MZ03-48</strain>
    </source>
</reference>
<dbReference type="SUPFAM" id="SSF50475">
    <property type="entry name" value="FMN-binding split barrel"/>
    <property type="match status" value="1"/>
</dbReference>
<dbReference type="EMBL" id="VKLS01000095">
    <property type="protein sequence ID" value="TSB42261.1"/>
    <property type="molecule type" value="Genomic_DNA"/>
</dbReference>
<dbReference type="InterPro" id="IPR024747">
    <property type="entry name" value="Pyridox_Oxase-rel"/>
</dbReference>
<sequence length="141" mass="15651">MPCDDPRATELLDRTPYGRVSSSLRALPFTAISRHLVTGHRLIVRLHSGYGYHRAMDGAVVAYEADNLHSGAADAWSVHLTGTARLAEPTDAERQRFGRTPRLADGVPFDPVFLRIEPEFIALHHLTDVPEFRTAPWAPGQ</sequence>
<accession>A0A553ZL97</accession>
<keyword evidence="2" id="KW-1185">Reference proteome</keyword>
<evidence type="ECO:0000313" key="1">
    <source>
        <dbReference type="EMBL" id="TSB42261.1"/>
    </source>
</evidence>
<dbReference type="InterPro" id="IPR012349">
    <property type="entry name" value="Split_barrel_FMN-bd"/>
</dbReference>
<protein>
    <submittedName>
        <fullName evidence="1">Pyridoxamine 5'-phosphate oxidase family protein</fullName>
    </submittedName>
</protein>
<dbReference type="OrthoDB" id="4279675at2"/>
<organism evidence="1 2">
    <name type="scientific">Streptomyces benahoarensis</name>
    <dbReference type="NCBI Taxonomy" id="2595054"/>
    <lineage>
        <taxon>Bacteria</taxon>
        <taxon>Bacillati</taxon>
        <taxon>Actinomycetota</taxon>
        <taxon>Actinomycetes</taxon>
        <taxon>Kitasatosporales</taxon>
        <taxon>Streptomycetaceae</taxon>
        <taxon>Streptomyces</taxon>
    </lineage>
</organism>
<name>A0A553ZL97_9ACTN</name>
<gene>
    <name evidence="1" type="ORF">FNZ23_10810</name>
</gene>
<dbReference type="AlphaFoldDB" id="A0A553ZL97"/>
<dbReference type="Gene3D" id="2.30.110.10">
    <property type="entry name" value="Electron Transport, Fmn-binding Protein, Chain A"/>
    <property type="match status" value="1"/>
</dbReference>
<dbReference type="RefSeq" id="WP_143942299.1">
    <property type="nucleotide sequence ID" value="NZ_VKLS01000095.1"/>
</dbReference>